<dbReference type="PANTHER" id="PTHR11062">
    <property type="entry name" value="EXOSTOSIN HEPARAN SULFATE GLYCOSYLTRANSFERASE -RELATED"/>
    <property type="match status" value="1"/>
</dbReference>
<evidence type="ECO:0000313" key="9">
    <source>
        <dbReference type="EMBL" id="CAI9093323.1"/>
    </source>
</evidence>
<evidence type="ECO:0000256" key="5">
    <source>
        <dbReference type="ARBA" id="ARBA00023034"/>
    </source>
</evidence>
<keyword evidence="7" id="KW-0812">Transmembrane</keyword>
<dbReference type="GO" id="GO:0000139">
    <property type="term" value="C:Golgi membrane"/>
    <property type="evidence" value="ECO:0007669"/>
    <property type="project" value="UniProtKB-SubCell"/>
</dbReference>
<keyword evidence="3" id="KW-0808">Transferase</keyword>
<keyword evidence="5" id="KW-0333">Golgi apparatus</keyword>
<keyword evidence="7" id="KW-0472">Membrane</keyword>
<evidence type="ECO:0000313" key="10">
    <source>
        <dbReference type="Proteomes" id="UP001161247"/>
    </source>
</evidence>
<evidence type="ECO:0000256" key="4">
    <source>
        <dbReference type="ARBA" id="ARBA00022968"/>
    </source>
</evidence>
<gene>
    <name evidence="9" type="ORF">OLC1_LOCUS4767</name>
</gene>
<feature type="transmembrane region" description="Helical" evidence="7">
    <location>
        <begin position="42"/>
        <end position="58"/>
    </location>
</feature>
<dbReference type="AlphaFoldDB" id="A0AAV1CE58"/>
<accession>A0AAV1CE58</accession>
<keyword evidence="7" id="KW-1133">Transmembrane helix</keyword>
<dbReference type="Pfam" id="PF03016">
    <property type="entry name" value="Exostosin_GT47"/>
    <property type="match status" value="1"/>
</dbReference>
<evidence type="ECO:0000256" key="2">
    <source>
        <dbReference type="ARBA" id="ARBA00010271"/>
    </source>
</evidence>
<evidence type="ECO:0000256" key="6">
    <source>
        <dbReference type="SAM" id="MobiDB-lite"/>
    </source>
</evidence>
<feature type="domain" description="Exostosin GT47" evidence="8">
    <location>
        <begin position="157"/>
        <end position="448"/>
    </location>
</feature>
<reference evidence="9" key="1">
    <citation type="submission" date="2023-03" db="EMBL/GenBank/DDBJ databases">
        <authorList>
            <person name="Julca I."/>
        </authorList>
    </citation>
    <scope>NUCLEOTIDE SEQUENCE</scope>
</reference>
<evidence type="ECO:0000256" key="3">
    <source>
        <dbReference type="ARBA" id="ARBA00022676"/>
    </source>
</evidence>
<dbReference type="InterPro" id="IPR040911">
    <property type="entry name" value="Exostosin_GT47"/>
</dbReference>
<keyword evidence="10" id="KW-1185">Reference proteome</keyword>
<comment type="subcellular location">
    <subcellularLocation>
        <location evidence="1">Golgi apparatus membrane</location>
        <topology evidence="1">Single-pass type II membrane protein</topology>
    </subcellularLocation>
</comment>
<dbReference type="EMBL" id="OX459119">
    <property type="protein sequence ID" value="CAI9093323.1"/>
    <property type="molecule type" value="Genomic_DNA"/>
</dbReference>
<feature type="region of interest" description="Disordered" evidence="6">
    <location>
        <begin position="117"/>
        <end position="136"/>
    </location>
</feature>
<dbReference type="Proteomes" id="UP001161247">
    <property type="component" value="Chromosome 2"/>
</dbReference>
<evidence type="ECO:0000256" key="7">
    <source>
        <dbReference type="SAM" id="Phobius"/>
    </source>
</evidence>
<evidence type="ECO:0000259" key="8">
    <source>
        <dbReference type="Pfam" id="PF03016"/>
    </source>
</evidence>
<sequence>MDQLNSESTGSSNDLFRFRLRRSRSQHQVLRRQPSNSILRPAWWKFLLLLAAFMLVLLPSKMRLISRRPFELESERTPHLVAVVDVLSDNRTRPGFRSPVQSGESAAAIGQANLNHVSSGGSSAPASAPPKSTANVTAGSGPYHDWALFSADYKEMMSNLRIFVYPEAAPTAPPSPFHSIFLPQPEAFKNPKLGNYFSEHAFKVALLRSPLVTKHPDQANFFYMPFSINAMRNHPQVHSASSISDFIAQYTTNVSSRFPYWNASGGADHFYVYCHSIGREAASKHRALHNNAIQITCSSSYFQRLYTTHKDIALPQIWPRQQEQDLASCQPPEFNSRNKLIFFAGRAQNSLIRQRILDAWSNDTSLAVSSGVGSSLQYEEGFKRSKFCLHIKGYEVNTARISDAIHYGCIPVLISNYYDLPLADVLDWKEFSIVIQEADFKQLKQILLSISQQRYQRLYSNLCLIRKHFTWHATPTSFDAFYMTAYQLWLRRGLIRLTK</sequence>
<evidence type="ECO:0000256" key="1">
    <source>
        <dbReference type="ARBA" id="ARBA00004323"/>
    </source>
</evidence>
<keyword evidence="3" id="KW-0328">Glycosyltransferase</keyword>
<keyword evidence="4" id="KW-0735">Signal-anchor</keyword>
<feature type="compositionally biased region" description="Low complexity" evidence="6">
    <location>
        <begin position="118"/>
        <end position="130"/>
    </location>
</feature>
<dbReference type="InterPro" id="IPR004263">
    <property type="entry name" value="Exostosin"/>
</dbReference>
<name>A0AAV1CE58_OLDCO</name>
<comment type="similarity">
    <text evidence="2">Belongs to the glycosyltransferase 47 family.</text>
</comment>
<organism evidence="9 10">
    <name type="scientific">Oldenlandia corymbosa var. corymbosa</name>
    <dbReference type="NCBI Taxonomy" id="529605"/>
    <lineage>
        <taxon>Eukaryota</taxon>
        <taxon>Viridiplantae</taxon>
        <taxon>Streptophyta</taxon>
        <taxon>Embryophyta</taxon>
        <taxon>Tracheophyta</taxon>
        <taxon>Spermatophyta</taxon>
        <taxon>Magnoliopsida</taxon>
        <taxon>eudicotyledons</taxon>
        <taxon>Gunneridae</taxon>
        <taxon>Pentapetalae</taxon>
        <taxon>asterids</taxon>
        <taxon>lamiids</taxon>
        <taxon>Gentianales</taxon>
        <taxon>Rubiaceae</taxon>
        <taxon>Rubioideae</taxon>
        <taxon>Spermacoceae</taxon>
        <taxon>Hedyotis-Oldenlandia complex</taxon>
        <taxon>Oldenlandia</taxon>
    </lineage>
</organism>
<dbReference type="PANTHER" id="PTHR11062:SF235">
    <property type="entry name" value="GLYCOSYLTRANSFERASE-LIKE PROTEIN"/>
    <property type="match status" value="1"/>
</dbReference>
<proteinExistence type="inferred from homology"/>
<protein>
    <submittedName>
        <fullName evidence="9">OLC1v1028796C1</fullName>
    </submittedName>
</protein>
<dbReference type="GO" id="GO:0016757">
    <property type="term" value="F:glycosyltransferase activity"/>
    <property type="evidence" value="ECO:0007669"/>
    <property type="project" value="UniProtKB-KW"/>
</dbReference>